<keyword evidence="3 6" id="KW-0812">Transmembrane</keyword>
<feature type="transmembrane region" description="Helical" evidence="6">
    <location>
        <begin position="184"/>
        <end position="203"/>
    </location>
</feature>
<dbReference type="InterPro" id="IPR018383">
    <property type="entry name" value="UPF0324_pro"/>
</dbReference>
<sequence length="479" mass="52321">MSTGKIDWSSLWKKEDWWALWLGLVLFFYAFIGFWTYADALGWVPMWTKWTDPGKAFAVPNPKLVFGSPWVNLVVAWLVLMLLLAGPAKLIGVKFGDWVKGFSIIYWLWWLCAFVIGYKPIADVVTTEFAFTLALFVGMLLGNLPRVPQWLLGSARGEWFIKTAIVLLGAKILFTDWIRYGGAVLTMVLMSFPVFMLLAFPIFRLFTRNTDLSVVAAVGVGVCGVSASIAAAGAIGAPAIYPTMVSAAILIYAAVELVILPWVGISLVKAGVMSPAAAGAWMGLSVKTDGAAAASAEIVARGVGSDVPLSVGVMSKVLIDIWIGVIAFVLALIWVFIVETRRAAAVQRAGVEAKANPGVERRRPSPLELWFRFPKFVLGYFFTSIVVSLLIMHLAGTVYASQQNPVDAATKAVVPVVVNRGTDPFRVLLFGLTFVAIGINTRFSLMKQYRVWNLFIAYGIALLIIIGLAYLISTSFFPK</sequence>
<keyword evidence="8" id="KW-1185">Reference proteome</keyword>
<dbReference type="STRING" id="1104324.P186_2661"/>
<feature type="transmembrane region" description="Helical" evidence="6">
    <location>
        <begin position="20"/>
        <end position="44"/>
    </location>
</feature>
<protein>
    <recommendedName>
        <fullName evidence="9">Sulfate exporter family transporter</fullName>
    </recommendedName>
</protein>
<feature type="transmembrane region" description="Helical" evidence="6">
    <location>
        <begin position="98"/>
        <end position="117"/>
    </location>
</feature>
<accession>G7VE75</accession>
<dbReference type="BioCyc" id="PSP1104324:GJSN-2605-MONOMER"/>
<evidence type="ECO:0000256" key="5">
    <source>
        <dbReference type="ARBA" id="ARBA00023136"/>
    </source>
</evidence>
<evidence type="ECO:0000256" key="3">
    <source>
        <dbReference type="ARBA" id="ARBA00022692"/>
    </source>
</evidence>
<feature type="transmembrane region" description="Helical" evidence="6">
    <location>
        <begin position="64"/>
        <end position="86"/>
    </location>
</feature>
<dbReference type="OrthoDB" id="26684at2157"/>
<dbReference type="EMBL" id="CP003098">
    <property type="protein sequence ID" value="AET34045.1"/>
    <property type="molecule type" value="Genomic_DNA"/>
</dbReference>
<evidence type="ECO:0000313" key="7">
    <source>
        <dbReference type="EMBL" id="AET34045.1"/>
    </source>
</evidence>
<dbReference type="GO" id="GO:0005886">
    <property type="term" value="C:plasma membrane"/>
    <property type="evidence" value="ECO:0007669"/>
    <property type="project" value="UniProtKB-SubCell"/>
</dbReference>
<dbReference type="AlphaFoldDB" id="G7VE75"/>
<reference evidence="7 8" key="1">
    <citation type="journal article" date="2012" name="J. Bacteriol.">
        <title>Complete genome sequence of strain 1860, a crenarchaeon of the genus pyrobaculum able to grow with various electron acceptors.</title>
        <authorList>
            <person name="Mardanov A.V."/>
            <person name="Gumerov V.M."/>
            <person name="Slobodkina G.B."/>
            <person name="Beletsky A.V."/>
            <person name="Bonch-Osmolovskaya E.A."/>
            <person name="Ravin N.V."/>
            <person name="Skryabin K.G."/>
        </authorList>
    </citation>
    <scope>NUCLEOTIDE SEQUENCE [LARGE SCALE GENOMIC DNA]</scope>
    <source>
        <strain evidence="7 8">1860</strain>
    </source>
</reference>
<dbReference type="KEGG" id="pyr:P186_2661"/>
<feature type="transmembrane region" description="Helical" evidence="6">
    <location>
        <begin position="247"/>
        <end position="268"/>
    </location>
</feature>
<organism evidence="7 8">
    <name type="scientific">Pyrobaculum ferrireducens</name>
    <dbReference type="NCBI Taxonomy" id="1104324"/>
    <lineage>
        <taxon>Archaea</taxon>
        <taxon>Thermoproteota</taxon>
        <taxon>Thermoprotei</taxon>
        <taxon>Thermoproteales</taxon>
        <taxon>Thermoproteaceae</taxon>
        <taxon>Pyrobaculum</taxon>
    </lineage>
</organism>
<evidence type="ECO:0000256" key="2">
    <source>
        <dbReference type="ARBA" id="ARBA00022475"/>
    </source>
</evidence>
<keyword evidence="2" id="KW-1003">Cell membrane</keyword>
<dbReference type="RefSeq" id="WP_014289870.1">
    <property type="nucleotide sequence ID" value="NC_016645.1"/>
</dbReference>
<dbReference type="Pfam" id="PF03601">
    <property type="entry name" value="Cons_hypoth698"/>
    <property type="match status" value="1"/>
</dbReference>
<feature type="transmembrane region" description="Helical" evidence="6">
    <location>
        <begin position="455"/>
        <end position="477"/>
    </location>
</feature>
<proteinExistence type="predicted"/>
<dbReference type="GeneID" id="11594262"/>
<comment type="subcellular location">
    <subcellularLocation>
        <location evidence="1">Cell membrane</location>
        <topology evidence="1">Multi-pass membrane protein</topology>
    </subcellularLocation>
</comment>
<evidence type="ECO:0000313" key="8">
    <source>
        <dbReference type="Proteomes" id="UP000005867"/>
    </source>
</evidence>
<dbReference type="eggNOG" id="arCOG03874">
    <property type="taxonomic scope" value="Archaea"/>
</dbReference>
<name>G7VE75_9CREN</name>
<dbReference type="Proteomes" id="UP000005867">
    <property type="component" value="Chromosome"/>
</dbReference>
<gene>
    <name evidence="7" type="ORF">P186_2661</name>
</gene>
<feature type="transmembrane region" description="Helical" evidence="6">
    <location>
        <begin position="129"/>
        <end position="147"/>
    </location>
</feature>
<feature type="transmembrane region" description="Helical" evidence="6">
    <location>
        <begin position="319"/>
        <end position="338"/>
    </location>
</feature>
<feature type="transmembrane region" description="Helical" evidence="6">
    <location>
        <begin position="215"/>
        <end position="241"/>
    </location>
</feature>
<evidence type="ECO:0008006" key="9">
    <source>
        <dbReference type="Google" id="ProtNLM"/>
    </source>
</evidence>
<feature type="transmembrane region" description="Helical" evidence="6">
    <location>
        <begin position="425"/>
        <end position="443"/>
    </location>
</feature>
<keyword evidence="5 6" id="KW-0472">Membrane</keyword>
<dbReference type="HOGENOM" id="CLU_033541_6_0_2"/>
<evidence type="ECO:0000256" key="4">
    <source>
        <dbReference type="ARBA" id="ARBA00022989"/>
    </source>
</evidence>
<dbReference type="PANTHER" id="PTHR30106">
    <property type="entry name" value="INNER MEMBRANE PROTEIN YEIH-RELATED"/>
    <property type="match status" value="1"/>
</dbReference>
<dbReference type="PANTHER" id="PTHR30106:SF1">
    <property type="entry name" value="UPF0324 MEMBRANE PROTEIN FN0533"/>
    <property type="match status" value="1"/>
</dbReference>
<evidence type="ECO:0000256" key="6">
    <source>
        <dbReference type="SAM" id="Phobius"/>
    </source>
</evidence>
<keyword evidence="4 6" id="KW-1133">Transmembrane helix</keyword>
<feature type="transmembrane region" description="Helical" evidence="6">
    <location>
        <begin position="376"/>
        <end position="395"/>
    </location>
</feature>
<evidence type="ECO:0000256" key="1">
    <source>
        <dbReference type="ARBA" id="ARBA00004651"/>
    </source>
</evidence>